<feature type="compositionally biased region" description="Low complexity" evidence="8">
    <location>
        <begin position="2071"/>
        <end position="2091"/>
    </location>
</feature>
<dbReference type="EMBL" id="JAACJO010000005">
    <property type="protein sequence ID" value="KAF5357791.1"/>
    <property type="molecule type" value="Genomic_DNA"/>
</dbReference>
<evidence type="ECO:0000256" key="5">
    <source>
        <dbReference type="ARBA" id="ARBA00022892"/>
    </source>
</evidence>
<feature type="repeat" description="Pumilio" evidence="6">
    <location>
        <begin position="486"/>
        <end position="521"/>
    </location>
</feature>
<protein>
    <recommendedName>
        <fullName evidence="7">Protein transport protein sec16</fullName>
    </recommendedName>
</protein>
<feature type="repeat" description="Pumilio" evidence="6">
    <location>
        <begin position="378"/>
        <end position="414"/>
    </location>
</feature>
<dbReference type="Proteomes" id="UP000559027">
    <property type="component" value="Unassembled WGS sequence"/>
</dbReference>
<comment type="caution">
    <text evidence="10">The sequence shown here is derived from an EMBL/GenBank/DDBJ whole genome shotgun (WGS) entry which is preliminary data.</text>
</comment>
<feature type="compositionally biased region" description="Polar residues" evidence="8">
    <location>
        <begin position="1338"/>
        <end position="1352"/>
    </location>
</feature>
<feature type="compositionally biased region" description="Polar residues" evidence="8">
    <location>
        <begin position="2092"/>
        <end position="2103"/>
    </location>
</feature>
<dbReference type="PROSITE" id="PS50303">
    <property type="entry name" value="PUM_HD"/>
    <property type="match status" value="1"/>
</dbReference>
<dbReference type="GO" id="GO:0016192">
    <property type="term" value="P:vesicle-mediated transport"/>
    <property type="evidence" value="ECO:0007669"/>
    <property type="project" value="UniProtKB-KW"/>
</dbReference>
<organism evidence="10 11">
    <name type="scientific">Leucocoprinus leucothites</name>
    <dbReference type="NCBI Taxonomy" id="201217"/>
    <lineage>
        <taxon>Eukaryota</taxon>
        <taxon>Fungi</taxon>
        <taxon>Dikarya</taxon>
        <taxon>Basidiomycota</taxon>
        <taxon>Agaricomycotina</taxon>
        <taxon>Agaricomycetes</taxon>
        <taxon>Agaricomycetidae</taxon>
        <taxon>Agaricales</taxon>
        <taxon>Agaricineae</taxon>
        <taxon>Agaricaceae</taxon>
        <taxon>Leucocoprinus</taxon>
    </lineage>
</organism>
<feature type="compositionally biased region" description="Low complexity" evidence="8">
    <location>
        <begin position="1087"/>
        <end position="1099"/>
    </location>
</feature>
<feature type="compositionally biased region" description="Polar residues" evidence="8">
    <location>
        <begin position="1215"/>
        <end position="1230"/>
    </location>
</feature>
<keyword evidence="7" id="KW-0472">Membrane</keyword>
<feature type="domain" description="PUM-HD" evidence="9">
    <location>
        <begin position="286"/>
        <end position="628"/>
    </location>
</feature>
<dbReference type="Pfam" id="PF00806">
    <property type="entry name" value="PUF"/>
    <property type="match status" value="8"/>
</dbReference>
<dbReference type="OrthoDB" id="8918678at2759"/>
<feature type="compositionally biased region" description="Polar residues" evidence="8">
    <location>
        <begin position="1010"/>
        <end position="1023"/>
    </location>
</feature>
<comment type="similarity">
    <text evidence="7">Belongs to the SEC16 family.</text>
</comment>
<dbReference type="CDD" id="cd09233">
    <property type="entry name" value="ACE1-Sec16-like"/>
    <property type="match status" value="1"/>
</dbReference>
<feature type="compositionally biased region" description="Polar residues" evidence="8">
    <location>
        <begin position="1238"/>
        <end position="1259"/>
    </location>
</feature>
<dbReference type="SMART" id="SM00025">
    <property type="entry name" value="Pumilio"/>
    <property type="match status" value="8"/>
</dbReference>
<feature type="repeat" description="Pumilio" evidence="6">
    <location>
        <begin position="522"/>
        <end position="557"/>
    </location>
</feature>
<dbReference type="GO" id="GO:0003729">
    <property type="term" value="F:mRNA binding"/>
    <property type="evidence" value="ECO:0007669"/>
    <property type="project" value="TreeGrafter"/>
</dbReference>
<evidence type="ECO:0000313" key="11">
    <source>
        <dbReference type="Proteomes" id="UP000559027"/>
    </source>
</evidence>
<dbReference type="GO" id="GO:0006914">
    <property type="term" value="P:autophagy"/>
    <property type="evidence" value="ECO:0007669"/>
    <property type="project" value="UniProtKB-KW"/>
</dbReference>
<feature type="compositionally biased region" description="Low complexity" evidence="8">
    <location>
        <begin position="1031"/>
        <end position="1056"/>
    </location>
</feature>
<feature type="compositionally biased region" description="Basic and acidic residues" evidence="8">
    <location>
        <begin position="1198"/>
        <end position="1213"/>
    </location>
</feature>
<feature type="region of interest" description="Disordered" evidence="8">
    <location>
        <begin position="880"/>
        <end position="929"/>
    </location>
</feature>
<feature type="repeat" description="Pumilio" evidence="6">
    <location>
        <begin position="342"/>
        <end position="373"/>
    </location>
</feature>
<evidence type="ECO:0000256" key="6">
    <source>
        <dbReference type="PROSITE-ProRule" id="PRU00317"/>
    </source>
</evidence>
<feature type="region of interest" description="Disordered" evidence="8">
    <location>
        <begin position="1950"/>
        <end position="1971"/>
    </location>
</feature>
<keyword evidence="3" id="KW-0677">Repeat</keyword>
<dbReference type="InterPro" id="IPR016024">
    <property type="entry name" value="ARM-type_fold"/>
</dbReference>
<dbReference type="InterPro" id="IPR033133">
    <property type="entry name" value="PUM-HD"/>
</dbReference>
<dbReference type="SUPFAM" id="SSF48371">
    <property type="entry name" value="ARM repeat"/>
    <property type="match status" value="1"/>
</dbReference>
<dbReference type="Pfam" id="PF12932">
    <property type="entry name" value="Sec16"/>
    <property type="match status" value="1"/>
</dbReference>
<feature type="compositionally biased region" description="Polar residues" evidence="8">
    <location>
        <begin position="1313"/>
        <end position="1327"/>
    </location>
</feature>
<dbReference type="InterPro" id="IPR024298">
    <property type="entry name" value="Sec16_Sec23-bd"/>
</dbReference>
<keyword evidence="5 7" id="KW-0931">ER-Golgi transport</keyword>
<name>A0A8H5G3N3_9AGAR</name>
<evidence type="ECO:0000256" key="3">
    <source>
        <dbReference type="ARBA" id="ARBA00022737"/>
    </source>
</evidence>
<feature type="region of interest" description="Disordered" evidence="8">
    <location>
        <begin position="2067"/>
        <end position="2106"/>
    </location>
</feature>
<evidence type="ECO:0000256" key="2">
    <source>
        <dbReference type="ARBA" id="ARBA00022448"/>
    </source>
</evidence>
<feature type="repeat" description="Pumilio" evidence="6">
    <location>
        <begin position="561"/>
        <end position="599"/>
    </location>
</feature>
<gene>
    <name evidence="10" type="ORF">D9756_001559</name>
</gene>
<evidence type="ECO:0000256" key="7">
    <source>
        <dbReference type="RuleBase" id="RU364101"/>
    </source>
</evidence>
<dbReference type="InterPro" id="IPR001313">
    <property type="entry name" value="Pumilio_RNA-bd_rpt"/>
</dbReference>
<dbReference type="InterPro" id="IPR011989">
    <property type="entry name" value="ARM-like"/>
</dbReference>
<dbReference type="GO" id="GO:0005789">
    <property type="term" value="C:endoplasmic reticulum membrane"/>
    <property type="evidence" value="ECO:0007669"/>
    <property type="project" value="UniProtKB-SubCell"/>
</dbReference>
<keyword evidence="7" id="KW-0072">Autophagy</keyword>
<feature type="region of interest" description="Disordered" evidence="8">
    <location>
        <begin position="99"/>
        <end position="144"/>
    </location>
</feature>
<feature type="region of interest" description="Disordered" evidence="8">
    <location>
        <begin position="704"/>
        <end position="740"/>
    </location>
</feature>
<dbReference type="PANTHER" id="PTHR12537">
    <property type="entry name" value="RNA BINDING PROTEIN PUMILIO-RELATED"/>
    <property type="match status" value="1"/>
</dbReference>
<feature type="compositionally biased region" description="Pro residues" evidence="8">
    <location>
        <begin position="982"/>
        <end position="1002"/>
    </location>
</feature>
<dbReference type="CDD" id="cd07920">
    <property type="entry name" value="Pumilio"/>
    <property type="match status" value="1"/>
</dbReference>
<accession>A0A8H5G3N3</accession>
<feature type="repeat" description="Pumilio" evidence="6">
    <location>
        <begin position="306"/>
        <end position="341"/>
    </location>
</feature>
<dbReference type="Gene3D" id="1.25.40.1030">
    <property type="match status" value="1"/>
</dbReference>
<feature type="repeat" description="Pumilio" evidence="6">
    <location>
        <begin position="450"/>
        <end position="485"/>
    </location>
</feature>
<feature type="compositionally biased region" description="Pro residues" evidence="8">
    <location>
        <begin position="2289"/>
        <end position="2298"/>
    </location>
</feature>
<keyword evidence="2 7" id="KW-0813">Transport</keyword>
<feature type="compositionally biased region" description="Low complexity" evidence="8">
    <location>
        <begin position="2164"/>
        <end position="2184"/>
    </location>
</feature>
<feature type="region of interest" description="Disordered" evidence="8">
    <location>
        <begin position="815"/>
        <end position="859"/>
    </location>
</feature>
<dbReference type="GO" id="GO:0015031">
    <property type="term" value="P:protein transport"/>
    <property type="evidence" value="ECO:0007669"/>
    <property type="project" value="UniProtKB-KW"/>
</dbReference>
<dbReference type="InterPro" id="IPR024340">
    <property type="entry name" value="Sec16_CCD"/>
</dbReference>
<dbReference type="GO" id="GO:0010608">
    <property type="term" value="P:post-transcriptional regulation of gene expression"/>
    <property type="evidence" value="ECO:0007669"/>
    <property type="project" value="TreeGrafter"/>
</dbReference>
<evidence type="ECO:0000256" key="8">
    <source>
        <dbReference type="SAM" id="MobiDB-lite"/>
    </source>
</evidence>
<feature type="region of interest" description="Disordered" evidence="8">
    <location>
        <begin position="1085"/>
        <end position="1352"/>
    </location>
</feature>
<evidence type="ECO:0000313" key="10">
    <source>
        <dbReference type="EMBL" id="KAF5357791.1"/>
    </source>
</evidence>
<keyword evidence="4 7" id="KW-0256">Endoplasmic reticulum</keyword>
<feature type="region of interest" description="Disordered" evidence="8">
    <location>
        <begin position="962"/>
        <end position="1063"/>
    </location>
</feature>
<dbReference type="Pfam" id="PF12931">
    <property type="entry name" value="TPR_Sec16"/>
    <property type="match status" value="1"/>
</dbReference>
<evidence type="ECO:0000259" key="9">
    <source>
        <dbReference type="PROSITE" id="PS50303"/>
    </source>
</evidence>
<sequence length="2418" mass="258172">MGLCREEADAHRSEWGFANSSNCLVAANSPTRPYAGYQKSPVTPNFDSLQTSRSPNVDELSSAMRGMVVEDDHDLQRQAALNLSRNHLQPSGALSFASISQPDYGSPYQTSQGPRDAFSDSPFSYDPYRPNSDPPAYSSPAIMNGTPPSIYPNISPLDLHRRPGFVYDYPANTRPPAPQFYYPSQGLVYGHPAPSPHATPQIIQPGNLSGAEKIDIQYQAGLPTPMLTPMTPLVPPHNGGFGPLDSTTGHLVPFAAPHLPQFAPMTPVYSNGIFPYPNHLRLASVVRSNLLEEFRTRKSRKWELNDIAGHIVEFSTDQYGSRFIQTKLENAGIEKIRAVYDEIVPTYAMKLMQDVFGNYVIQKLMDFGTQDQRAGLARIVENEIIDLSLNVYGCRVVQKVIELCTAEQQTQLVRKIEPHVLTAVKDTNGNHVIQKFVMTVPPERLSFLRAFRDAARQLAIHPYGCRVLQRCLEYLPNDYCRGIIDELHGIADNLMQDQFGNYVVQYILQHGQPHDCVIIAAHMRGLVLKLSRHKFASNVVEKVLVHSDCDTRRKLINEILEIEHGIDPVHAMMMDAYGNYVIQTALNQVEGDQRELLYARVRSHLVAIKCEPRPKIEPKHIVAIERLLFGDGDNNAGFDIQQTENLESADPEHMICRRVTVTCRAAPKLVIMSGTEAAASLFGSADTSSDPFATLGTEYSQEASDDLFGGASTDHPAKADAANVFDSPPEQQATTNDSVDTSHSLLAAESHGYTPNSYTPAYNVNALPEAHGTHDPRQQWGGNQTYHGADNASYDANKYVSPVAYDPYVPPQATNYIPSNYQPPPPQTAPFSYPGNQVSTYDNRHIADPYAPTQPANQSAYSPYDPYALVSSGKSSVSSQQLHAIPPASSYSSPPPASKTNLSAVPAPPVPTTTQISRPKVSNAYDPPFPVASYGRRNVSGPVKYGQGHNTPAHSAYTAYQPANSASLPPPPSRVSASTTPSPQPRAPEVPPASLPPPPRPSSKPHDYASTYTPATTQPSSFPQHRLANDTVAASTGTSPPAPTTHTVSVSPTSIPLSEPSGPRHDWVYSQGSSVQYDKEHTLPDTFSNAESASSFFNEISQPGDPARAEPALEEPFELQPAPARVASPLATTSPIPKPTKPQSPNGSISSSPQQSFKAVSPPSVKASMESGRFPSPRQSPRPPSSSSPVYGLPHPRASPDLRKEAFSLEHIPRSKTTSPSIDGTPTNMNPYAPPPQGSTLRTKSASMNSADRVSSPELSPSAVHDRYAPRGSRVSNAYGIDRTGSPSSFSARSSDSQHNVNPQPGHYLPPVSESSSHTPATFSQEPPSIAEGPYAPSQHNHAVKSASSHSSYGQSPYAYSTDLSAPQELNTKPTITPYAPSPSLLGANDPLGRTSVRVPVVSFGFGGKIVTCFHDAGSLNTGFDVALSSRTSSKVQVQSWKKVVPESALDSAVTFPGPLHADPGPPGTGLMKAAATTQAKTKKTSLLKYLSDRADEITQGLGYLHSGSAEKRTAEGKLVLVKLLKIMVDNDGHALGTPQLDSAVRAALVPRLEGMTTNDSGAHFTTTADAAGLLAETPYGTANSGGSVAPISVTTLQGTNLDKIEEFLLRGERRQAYHYALDEKLWAHAMVIASSIDKEAWKEVVNEFIRADLGVKGDSPFTLPSRVDSQAPSVNGREGLRVAYGLFSGQGAAAVQELVPKSVLARVNGRLPIPAPTIPAPTIGQPTPRTPNFTLPAAGAKIPAESLSKWAETVAMLLVSPLTPDASATLTALGDQLLANGWLEAAHVCFLLSPQTSPVGGVGNPAARIVLLGSKNPANVPTFSRDSDSIVFTEILEHALATAPVPKGQEPNHGFPHLQAYRLIRAYAAAEAGDLGVASRYCEAITASLVRGSVYFTPTMLEQLKNLADRLSGVSHSDKSSSWMPGKISKPSLDTIGGWLEGRFTKLVTGESDSPASPQEDASKQDGTHGFVGPFAHYNTISSTTSSARSSPAPTFVTPAYALPPRTGSAMSNKAPYGYGIDRASSAMEPIRRKHSPQPLVPPPHSLPPAQAMSAGATMTSFPSIQTQLGNYSHGNSSGSPYSNGYSPGSDLQTPRPSNHNSDYVGDEANVQEVTWWGSSAGYGNSNDNGKTPTVAHFEKVEETHVSVDNNGFFSPMMNQTFSIGPHSSSSSTPVSGRGQSSSYEEDVEDDLGLGNSSKKKNETASEGGVQANKNTPAPAPAAAPAKEAEKKPDAPAQSSGGWLSRWWRKENTSGGPVKASLGEESSFYYDQELKRWVNKKVGAEAPKPTPTLPPPRAQTASPAMLGGHSKPPPPPGGPSTNGNVANGHGLGRPASAIDLTTSPPTSKPIMRVRSNLAPPGLDSAPPTPTGTRIVPGSGPASGPSPPIRPKSSTSAKKNVRSRYVDVFAAEAGGSSA</sequence>
<feature type="region of interest" description="Disordered" evidence="8">
    <location>
        <begin position="2160"/>
        <end position="2266"/>
    </location>
</feature>
<evidence type="ECO:0000256" key="1">
    <source>
        <dbReference type="ARBA" id="ARBA00004397"/>
    </source>
</evidence>
<feature type="compositionally biased region" description="Polar residues" evidence="8">
    <location>
        <begin position="99"/>
        <end position="113"/>
    </location>
</feature>
<feature type="region of interest" description="Disordered" evidence="8">
    <location>
        <begin position="766"/>
        <end position="789"/>
    </location>
</feature>
<feature type="compositionally biased region" description="Polar residues" evidence="8">
    <location>
        <begin position="729"/>
        <end position="740"/>
    </location>
</feature>
<dbReference type="PROSITE" id="PS50302">
    <property type="entry name" value="PUM"/>
    <property type="match status" value="7"/>
</dbReference>
<reference evidence="10 11" key="1">
    <citation type="journal article" date="2020" name="ISME J.">
        <title>Uncovering the hidden diversity of litter-decomposition mechanisms in mushroom-forming fungi.</title>
        <authorList>
            <person name="Floudas D."/>
            <person name="Bentzer J."/>
            <person name="Ahren D."/>
            <person name="Johansson T."/>
            <person name="Persson P."/>
            <person name="Tunlid A."/>
        </authorList>
    </citation>
    <scope>NUCLEOTIDE SEQUENCE [LARGE SCALE GENOMIC DNA]</scope>
    <source>
        <strain evidence="10 11">CBS 146.42</strain>
    </source>
</reference>
<keyword evidence="7" id="KW-0653">Protein transport</keyword>
<dbReference type="InterPro" id="IPR033712">
    <property type="entry name" value="Pumilio_RNA-bd"/>
</dbReference>
<feature type="compositionally biased region" description="Polar residues" evidence="8">
    <location>
        <begin position="1143"/>
        <end position="1158"/>
    </location>
</feature>
<comment type="function">
    <text evidence="7">Involved in the initiation of assembly of the COPII coat required for the formation of transport vesicles from the endoplasmic reticulum (ER) and the selection of cargo molecules. Also involved in autophagy.</text>
</comment>
<proteinExistence type="inferred from homology"/>
<dbReference type="Gene3D" id="1.25.10.10">
    <property type="entry name" value="Leucine-rich Repeat Variant"/>
    <property type="match status" value="1"/>
</dbReference>
<dbReference type="PANTHER" id="PTHR12537:SF12">
    <property type="entry name" value="MATERNAL PROTEIN PUMILIO"/>
    <property type="match status" value="1"/>
</dbReference>
<comment type="subcellular location">
    <subcellularLocation>
        <location evidence="1">Endoplasmic reticulum membrane</location>
        <topology evidence="1">Peripheral membrane protein</topology>
        <orientation evidence="1">Cytoplasmic side</orientation>
    </subcellularLocation>
</comment>
<feature type="compositionally biased region" description="Low complexity" evidence="8">
    <location>
        <begin position="1286"/>
        <end position="1297"/>
    </location>
</feature>
<evidence type="ECO:0000256" key="4">
    <source>
        <dbReference type="ARBA" id="ARBA00022824"/>
    </source>
</evidence>
<feature type="region of interest" description="Disordered" evidence="8">
    <location>
        <begin position="2282"/>
        <end position="2400"/>
    </location>
</feature>
<keyword evidence="11" id="KW-1185">Reference proteome</keyword>